<dbReference type="AlphaFoldDB" id="A0A1Y1ZQT3"/>
<feature type="domain" description="Heterokaryon incompatibility" evidence="1">
    <location>
        <begin position="16"/>
        <end position="143"/>
    </location>
</feature>
<dbReference type="Proteomes" id="UP000193144">
    <property type="component" value="Unassembled WGS sequence"/>
</dbReference>
<accession>A0A1Y1ZQT3</accession>
<feature type="non-terminal residue" evidence="2">
    <location>
        <position position="1"/>
    </location>
</feature>
<sequence>ISVQIESSEIDSLPKYEALSYVWGDTNNSRSIQCNESSLTVTESLYSALNSLRRQEEARLMWIDAICINQDDLEERSLQVTLMREIYLRSNAVIVWLSPEQKNTKAAWETIQHIDSLNNVDVCSEIARILRLPWFTRSWVVQEAACAR</sequence>
<evidence type="ECO:0000313" key="2">
    <source>
        <dbReference type="EMBL" id="ORY12590.1"/>
    </source>
</evidence>
<dbReference type="Pfam" id="PF06985">
    <property type="entry name" value="HET"/>
    <property type="match status" value="1"/>
</dbReference>
<dbReference type="EMBL" id="MCFA01000049">
    <property type="protein sequence ID" value="ORY12590.1"/>
    <property type="molecule type" value="Genomic_DNA"/>
</dbReference>
<organism evidence="2 3">
    <name type="scientific">Clohesyomyces aquaticus</name>
    <dbReference type="NCBI Taxonomy" id="1231657"/>
    <lineage>
        <taxon>Eukaryota</taxon>
        <taxon>Fungi</taxon>
        <taxon>Dikarya</taxon>
        <taxon>Ascomycota</taxon>
        <taxon>Pezizomycotina</taxon>
        <taxon>Dothideomycetes</taxon>
        <taxon>Pleosporomycetidae</taxon>
        <taxon>Pleosporales</taxon>
        <taxon>Lindgomycetaceae</taxon>
        <taxon>Clohesyomyces</taxon>
    </lineage>
</organism>
<evidence type="ECO:0000259" key="1">
    <source>
        <dbReference type="Pfam" id="PF06985"/>
    </source>
</evidence>
<proteinExistence type="predicted"/>
<dbReference type="InterPro" id="IPR052895">
    <property type="entry name" value="HetReg/Transcr_Mod"/>
</dbReference>
<dbReference type="PANTHER" id="PTHR24148:SF64">
    <property type="entry name" value="HETEROKARYON INCOMPATIBILITY DOMAIN-CONTAINING PROTEIN"/>
    <property type="match status" value="1"/>
</dbReference>
<dbReference type="InterPro" id="IPR010730">
    <property type="entry name" value="HET"/>
</dbReference>
<feature type="non-terminal residue" evidence="2">
    <location>
        <position position="148"/>
    </location>
</feature>
<gene>
    <name evidence="2" type="ORF">BCR34DRAFT_455316</name>
</gene>
<keyword evidence="3" id="KW-1185">Reference proteome</keyword>
<comment type="caution">
    <text evidence="2">The sequence shown here is derived from an EMBL/GenBank/DDBJ whole genome shotgun (WGS) entry which is preliminary data.</text>
</comment>
<dbReference type="STRING" id="1231657.A0A1Y1ZQT3"/>
<dbReference type="PANTHER" id="PTHR24148">
    <property type="entry name" value="ANKYRIN REPEAT DOMAIN-CONTAINING PROTEIN 39 HOMOLOG-RELATED"/>
    <property type="match status" value="1"/>
</dbReference>
<name>A0A1Y1ZQT3_9PLEO</name>
<protein>
    <submittedName>
        <fullName evidence="2">Heterokaryon incompatibility</fullName>
    </submittedName>
</protein>
<reference evidence="2 3" key="1">
    <citation type="submission" date="2016-07" db="EMBL/GenBank/DDBJ databases">
        <title>Pervasive Adenine N6-methylation of Active Genes in Fungi.</title>
        <authorList>
            <consortium name="DOE Joint Genome Institute"/>
            <person name="Mondo S.J."/>
            <person name="Dannebaum R.O."/>
            <person name="Kuo R.C."/>
            <person name="Labutti K."/>
            <person name="Haridas S."/>
            <person name="Kuo A."/>
            <person name="Salamov A."/>
            <person name="Ahrendt S.R."/>
            <person name="Lipzen A."/>
            <person name="Sullivan W."/>
            <person name="Andreopoulos W.B."/>
            <person name="Clum A."/>
            <person name="Lindquist E."/>
            <person name="Daum C."/>
            <person name="Ramamoorthy G.K."/>
            <person name="Gryganskyi A."/>
            <person name="Culley D."/>
            <person name="Magnuson J.K."/>
            <person name="James T.Y."/>
            <person name="O'Malley M.A."/>
            <person name="Stajich J.E."/>
            <person name="Spatafora J.W."/>
            <person name="Visel A."/>
            <person name="Grigoriev I.V."/>
        </authorList>
    </citation>
    <scope>NUCLEOTIDE SEQUENCE [LARGE SCALE GENOMIC DNA]</scope>
    <source>
        <strain evidence="2 3">CBS 115471</strain>
    </source>
</reference>
<dbReference type="OrthoDB" id="3553147at2759"/>
<evidence type="ECO:0000313" key="3">
    <source>
        <dbReference type="Proteomes" id="UP000193144"/>
    </source>
</evidence>